<dbReference type="AlphaFoldDB" id="A0A892I6J3"/>
<accession>A0A892I6J3</accession>
<keyword evidence="2" id="KW-1185">Reference proteome</keyword>
<sequence>MKERPILFSGPMVRPILEGRKTQTRRIVKLPHTNPLGVWEPTTIGGENGGRTASGETVPLQGAIWHTRTGDCLISPHGQPGDRLWVREAHIAYGRWETRFSEKKGRDAWHFIDMTLETGREYRFDGDLPNAARSGATPAWWRRPSIFMPRAAARTLLEVTGVRVERLQRISEPDARAEGVTIEEHHMRGYCAGAYRPPSIRAFHDLWDSLNAARGHGWDVNPWVWVVEFKRLGAGE</sequence>
<evidence type="ECO:0000313" key="2">
    <source>
        <dbReference type="Proteomes" id="UP000625568"/>
    </source>
</evidence>
<gene>
    <name evidence="1" type="ORF">I6K02_13875</name>
</gene>
<dbReference type="GeneID" id="93127743"/>
<dbReference type="RefSeq" id="WP_006764432.1">
    <property type="nucleotide sequence ID" value="NZ_CABVPR010000006.1"/>
</dbReference>
<evidence type="ECO:0008006" key="3">
    <source>
        <dbReference type="Google" id="ProtNLM"/>
    </source>
</evidence>
<dbReference type="EMBL" id="CP069482">
    <property type="protein sequence ID" value="QRO76967.1"/>
    <property type="molecule type" value="Genomic_DNA"/>
</dbReference>
<name>A0A892I6J3_9BURK</name>
<reference evidence="1 2" key="1">
    <citation type="submission" date="2021-02" db="EMBL/GenBank/DDBJ databases">
        <title>FDA dAtabase for Regulatory Grade micrObial Sequences (FDA-ARGOS): Supporting development and validation of Infectious Disease Dx tests.</title>
        <authorList>
            <person name="Minogue T."/>
            <person name="Wolcott M."/>
            <person name="Wasieloski L."/>
            <person name="Aguilar W."/>
            <person name="Moore D."/>
            <person name="Jaissle J."/>
            <person name="Tallon L."/>
            <person name="Sadzewicz L."/>
            <person name="Zhao X."/>
            <person name="Boylan J."/>
            <person name="Ott S."/>
            <person name="Bowen H."/>
            <person name="Vavikolanu K."/>
            <person name="Mehta A."/>
            <person name="Aluvathingal J."/>
            <person name="Nadendla S."/>
            <person name="Yan Y."/>
            <person name="Sichtig H."/>
        </authorList>
    </citation>
    <scope>NUCLEOTIDE SEQUENCE [LARGE SCALE GENOMIC DNA]</scope>
    <source>
        <strain evidence="1 2">FDAARGOS_1272</strain>
    </source>
</reference>
<dbReference type="Proteomes" id="UP000625568">
    <property type="component" value="Chromosome 1"/>
</dbReference>
<evidence type="ECO:0000313" key="1">
    <source>
        <dbReference type="EMBL" id="QRO76967.1"/>
    </source>
</evidence>
<organism evidence="1 2">
    <name type="scientific">Burkholderia dolosa</name>
    <dbReference type="NCBI Taxonomy" id="152500"/>
    <lineage>
        <taxon>Bacteria</taxon>
        <taxon>Pseudomonadati</taxon>
        <taxon>Pseudomonadota</taxon>
        <taxon>Betaproteobacteria</taxon>
        <taxon>Burkholderiales</taxon>
        <taxon>Burkholderiaceae</taxon>
        <taxon>Burkholderia</taxon>
        <taxon>Burkholderia cepacia complex</taxon>
    </lineage>
</organism>
<proteinExistence type="predicted"/>
<protein>
    <recommendedName>
        <fullName evidence="3">Morphogenetic protein</fullName>
    </recommendedName>
</protein>